<keyword evidence="8" id="KW-1185">Reference proteome</keyword>
<evidence type="ECO:0000313" key="7">
    <source>
        <dbReference type="EMBL" id="KXG48421.1"/>
    </source>
</evidence>
<evidence type="ECO:0000256" key="5">
    <source>
        <dbReference type="ARBA" id="ARBA00023004"/>
    </source>
</evidence>
<evidence type="ECO:0000259" key="6">
    <source>
        <dbReference type="PROSITE" id="PS51471"/>
    </source>
</evidence>
<accession>A0A135LHG2</accession>
<dbReference type="GO" id="GO:0004656">
    <property type="term" value="F:procollagen-proline 4-dioxygenase activity"/>
    <property type="evidence" value="ECO:0007669"/>
    <property type="project" value="TreeGrafter"/>
</dbReference>
<gene>
    <name evidence="7" type="ORF">PGRI_022910</name>
</gene>
<dbReference type="PANTHER" id="PTHR10869">
    <property type="entry name" value="PROLYL 4-HYDROXYLASE ALPHA SUBUNIT"/>
    <property type="match status" value="1"/>
</dbReference>
<evidence type="ECO:0000313" key="8">
    <source>
        <dbReference type="Proteomes" id="UP000070168"/>
    </source>
</evidence>
<dbReference type="AlphaFoldDB" id="A0A135LHG2"/>
<keyword evidence="3" id="KW-0223">Dioxygenase</keyword>
<dbReference type="EMBL" id="LHQR01000065">
    <property type="protein sequence ID" value="KXG48421.1"/>
    <property type="molecule type" value="Genomic_DNA"/>
</dbReference>
<dbReference type="Gene3D" id="2.60.120.620">
    <property type="entry name" value="q2cbj1_9rhob like domain"/>
    <property type="match status" value="1"/>
</dbReference>
<dbReference type="SMART" id="SM00702">
    <property type="entry name" value="P4Hc"/>
    <property type="match status" value="1"/>
</dbReference>
<dbReference type="GO" id="GO:0005783">
    <property type="term" value="C:endoplasmic reticulum"/>
    <property type="evidence" value="ECO:0007669"/>
    <property type="project" value="TreeGrafter"/>
</dbReference>
<reference evidence="7 8" key="1">
    <citation type="journal article" date="2016" name="BMC Genomics">
        <title>Genome sequencing and secondary metabolism of the postharvest pathogen Penicillium griseofulvum.</title>
        <authorList>
            <person name="Banani H."/>
            <person name="Marcet-Houben M."/>
            <person name="Ballester A.R."/>
            <person name="Abbruscato P."/>
            <person name="Gonzalez-Candelas L."/>
            <person name="Gabaldon T."/>
            <person name="Spadaro D."/>
        </authorList>
    </citation>
    <scope>NUCLEOTIDE SEQUENCE [LARGE SCALE GENOMIC DNA]</scope>
    <source>
        <strain evidence="7 8">PG3</strain>
    </source>
</reference>
<dbReference type="OMA" id="GHPGVWH"/>
<dbReference type="RefSeq" id="XP_040646957.1">
    <property type="nucleotide sequence ID" value="XM_040790004.1"/>
</dbReference>
<protein>
    <submittedName>
        <fullName evidence="7">Prolyl 4-hydroxylase, alpha subunit</fullName>
    </submittedName>
</protein>
<dbReference type="InterPro" id="IPR005123">
    <property type="entry name" value="Oxoglu/Fe-dep_dioxygenase_dom"/>
</dbReference>
<feature type="domain" description="Fe2OG dioxygenase" evidence="6">
    <location>
        <begin position="153"/>
        <end position="277"/>
    </location>
</feature>
<comment type="caution">
    <text evidence="7">The sequence shown here is derived from an EMBL/GenBank/DDBJ whole genome shotgun (WGS) entry which is preliminary data.</text>
</comment>
<dbReference type="InterPro" id="IPR006620">
    <property type="entry name" value="Pro_4_hyd_alph"/>
</dbReference>
<dbReference type="GO" id="GO:0031418">
    <property type="term" value="F:L-ascorbic acid binding"/>
    <property type="evidence" value="ECO:0007669"/>
    <property type="project" value="InterPro"/>
</dbReference>
<evidence type="ECO:0000256" key="1">
    <source>
        <dbReference type="ARBA" id="ARBA00001961"/>
    </source>
</evidence>
<dbReference type="InterPro" id="IPR045054">
    <property type="entry name" value="P4HA-like"/>
</dbReference>
<dbReference type="STRING" id="5078.A0A135LHG2"/>
<dbReference type="GeneID" id="63705304"/>
<organism evidence="7 8">
    <name type="scientific">Penicillium patulum</name>
    <name type="common">Penicillium griseofulvum</name>
    <dbReference type="NCBI Taxonomy" id="5078"/>
    <lineage>
        <taxon>Eukaryota</taxon>
        <taxon>Fungi</taxon>
        <taxon>Dikarya</taxon>
        <taxon>Ascomycota</taxon>
        <taxon>Pezizomycotina</taxon>
        <taxon>Eurotiomycetes</taxon>
        <taxon>Eurotiomycetidae</taxon>
        <taxon>Eurotiales</taxon>
        <taxon>Aspergillaceae</taxon>
        <taxon>Penicillium</taxon>
    </lineage>
</organism>
<dbReference type="Proteomes" id="UP000070168">
    <property type="component" value="Unassembled WGS sequence"/>
</dbReference>
<proteinExistence type="predicted"/>
<keyword evidence="2" id="KW-0479">Metal-binding</keyword>
<dbReference type="Pfam" id="PF13640">
    <property type="entry name" value="2OG-FeII_Oxy_3"/>
    <property type="match status" value="1"/>
</dbReference>
<keyword evidence="4" id="KW-0560">Oxidoreductase</keyword>
<dbReference type="PROSITE" id="PS51471">
    <property type="entry name" value="FE2OG_OXY"/>
    <property type="match status" value="1"/>
</dbReference>
<dbReference type="PANTHER" id="PTHR10869:SF246">
    <property type="entry name" value="TRANSMEMBRANE PROLYL 4-HYDROXYLASE"/>
    <property type="match status" value="1"/>
</dbReference>
<dbReference type="GO" id="GO:0005506">
    <property type="term" value="F:iron ion binding"/>
    <property type="evidence" value="ECO:0007669"/>
    <property type="project" value="InterPro"/>
</dbReference>
<evidence type="ECO:0000256" key="3">
    <source>
        <dbReference type="ARBA" id="ARBA00022964"/>
    </source>
</evidence>
<dbReference type="OrthoDB" id="420380at2759"/>
<name>A0A135LHG2_PENPA</name>
<evidence type="ECO:0000256" key="2">
    <source>
        <dbReference type="ARBA" id="ARBA00022723"/>
    </source>
</evidence>
<dbReference type="InterPro" id="IPR044862">
    <property type="entry name" value="Pro_4_hyd_alph_FE2OG_OXY"/>
</dbReference>
<sequence>MILLGLCVIQSKLGFLEGWIESTTSVLSKLHANSPSLENRAHIIPESTEAAIFDQMRQEYEAQCPVQKHQTRIFSTDPMIIYIEDYLSYEETKYLLHLADPLFIQSPVSKGYRLDEYDLSIRSSKSAVLPSDPVVACIEQRTMDFQGYQSLNRLEDLQVVKYGISDQFRPHFDWFAGMENPRVSTIFAYLECDDCVGGSTQFPYYRGSFPASWCKFIDCEDNEDNRAAGGTGFKPIQGNAVFWRNLYENGTGHPGVWHAGMPVHKGRKSGLNIFTRKETAYSENTDAVENSDA</sequence>
<comment type="cofactor">
    <cofactor evidence="1">
        <name>L-ascorbate</name>
        <dbReference type="ChEBI" id="CHEBI:38290"/>
    </cofactor>
</comment>
<evidence type="ECO:0000256" key="4">
    <source>
        <dbReference type="ARBA" id="ARBA00023002"/>
    </source>
</evidence>
<keyword evidence="5" id="KW-0408">Iron</keyword>